<evidence type="ECO:0000259" key="5">
    <source>
        <dbReference type="PROSITE" id="PS50110"/>
    </source>
</evidence>
<evidence type="ECO:0000256" key="1">
    <source>
        <dbReference type="ARBA" id="ARBA00023125"/>
    </source>
</evidence>
<dbReference type="Gene3D" id="3.40.50.2300">
    <property type="match status" value="1"/>
</dbReference>
<dbReference type="SUPFAM" id="SSF52172">
    <property type="entry name" value="CheY-like"/>
    <property type="match status" value="1"/>
</dbReference>
<dbReference type="InterPro" id="IPR011006">
    <property type="entry name" value="CheY-like_superfamily"/>
</dbReference>
<dbReference type="SMART" id="SM00421">
    <property type="entry name" value="HTH_LUXR"/>
    <property type="match status" value="1"/>
</dbReference>
<evidence type="ECO:0000259" key="4">
    <source>
        <dbReference type="PROSITE" id="PS50043"/>
    </source>
</evidence>
<dbReference type="PANTHER" id="PTHR43214">
    <property type="entry name" value="TWO-COMPONENT RESPONSE REGULATOR"/>
    <property type="match status" value="1"/>
</dbReference>
<dbReference type="PROSITE" id="PS50043">
    <property type="entry name" value="HTH_LUXR_2"/>
    <property type="match status" value="1"/>
</dbReference>
<feature type="modified residue" description="4-aspartylphosphate" evidence="2">
    <location>
        <position position="58"/>
    </location>
</feature>
<accession>A0ABN1U5D1</accession>
<organism evidence="6 7">
    <name type="scientific">Nocardioides dubius</name>
    <dbReference type="NCBI Taxonomy" id="317019"/>
    <lineage>
        <taxon>Bacteria</taxon>
        <taxon>Bacillati</taxon>
        <taxon>Actinomycetota</taxon>
        <taxon>Actinomycetes</taxon>
        <taxon>Propionibacteriales</taxon>
        <taxon>Nocardioidaceae</taxon>
        <taxon>Nocardioides</taxon>
    </lineage>
</organism>
<keyword evidence="1" id="KW-0238">DNA-binding</keyword>
<evidence type="ECO:0000256" key="2">
    <source>
        <dbReference type="PROSITE-ProRule" id="PRU00169"/>
    </source>
</evidence>
<evidence type="ECO:0000313" key="6">
    <source>
        <dbReference type="EMBL" id="GAA1115314.1"/>
    </source>
</evidence>
<dbReference type="RefSeq" id="WP_343996958.1">
    <property type="nucleotide sequence ID" value="NZ_BAAALG010000019.1"/>
</dbReference>
<keyword evidence="7" id="KW-1185">Reference proteome</keyword>
<dbReference type="SUPFAM" id="SSF46894">
    <property type="entry name" value="C-terminal effector domain of the bipartite response regulators"/>
    <property type="match status" value="1"/>
</dbReference>
<dbReference type="InterPro" id="IPR001789">
    <property type="entry name" value="Sig_transdc_resp-reg_receiver"/>
</dbReference>
<reference evidence="6 7" key="1">
    <citation type="journal article" date="2019" name="Int. J. Syst. Evol. Microbiol.">
        <title>The Global Catalogue of Microorganisms (GCM) 10K type strain sequencing project: providing services to taxonomists for standard genome sequencing and annotation.</title>
        <authorList>
            <consortium name="The Broad Institute Genomics Platform"/>
            <consortium name="The Broad Institute Genome Sequencing Center for Infectious Disease"/>
            <person name="Wu L."/>
            <person name="Ma J."/>
        </authorList>
    </citation>
    <scope>NUCLEOTIDE SEQUENCE [LARGE SCALE GENOMIC DNA]</scope>
    <source>
        <strain evidence="6 7">JCM 13008</strain>
    </source>
</reference>
<dbReference type="Pfam" id="PF00196">
    <property type="entry name" value="GerE"/>
    <property type="match status" value="1"/>
</dbReference>
<feature type="region of interest" description="Disordered" evidence="3">
    <location>
        <begin position="194"/>
        <end position="220"/>
    </location>
</feature>
<gene>
    <name evidence="6" type="ORF">GCM10009668_42600</name>
</gene>
<proteinExistence type="predicted"/>
<dbReference type="PROSITE" id="PS50110">
    <property type="entry name" value="RESPONSE_REGULATORY"/>
    <property type="match status" value="1"/>
</dbReference>
<feature type="domain" description="Response regulatory" evidence="5">
    <location>
        <begin position="8"/>
        <end position="124"/>
    </location>
</feature>
<sequence>MTISTPVTVAIVDDEQEVRSGLRVAALAHPDKVRVIGDAATVDELMATCLPPQVVMLDVMLERDTISSLDRIPDLHAWGAKVLVNTKEDGPETLLRAMIDMRAEGVALKWDPIEDRFDAVVAVARGGIEIAGGPLAHALLSAGGRVVLTDQHREILELLADGLTYAEIGRELHIEASTVKYHLETLKRKMHDYEALAGPPPGAAPDHERSRAQAGAEAPTRRGELVRFYRRMGHLLRR</sequence>
<dbReference type="CDD" id="cd06170">
    <property type="entry name" value="LuxR_C_like"/>
    <property type="match status" value="1"/>
</dbReference>
<dbReference type="PRINTS" id="PR00038">
    <property type="entry name" value="HTHLUXR"/>
</dbReference>
<dbReference type="EMBL" id="BAAALG010000019">
    <property type="protein sequence ID" value="GAA1115314.1"/>
    <property type="molecule type" value="Genomic_DNA"/>
</dbReference>
<keyword evidence="2" id="KW-0597">Phosphoprotein</keyword>
<dbReference type="InterPro" id="IPR000792">
    <property type="entry name" value="Tscrpt_reg_LuxR_C"/>
</dbReference>
<evidence type="ECO:0000256" key="3">
    <source>
        <dbReference type="SAM" id="MobiDB-lite"/>
    </source>
</evidence>
<dbReference type="InterPro" id="IPR039420">
    <property type="entry name" value="WalR-like"/>
</dbReference>
<protein>
    <submittedName>
        <fullName evidence="6">Response regulator transcription factor</fullName>
    </submittedName>
</protein>
<evidence type="ECO:0000313" key="7">
    <source>
        <dbReference type="Proteomes" id="UP001501581"/>
    </source>
</evidence>
<feature type="domain" description="HTH luxR-type" evidence="4">
    <location>
        <begin position="141"/>
        <end position="222"/>
    </location>
</feature>
<name>A0ABN1U5D1_9ACTN</name>
<dbReference type="InterPro" id="IPR016032">
    <property type="entry name" value="Sig_transdc_resp-reg_C-effctor"/>
</dbReference>
<comment type="caution">
    <text evidence="6">The sequence shown here is derived from an EMBL/GenBank/DDBJ whole genome shotgun (WGS) entry which is preliminary data.</text>
</comment>
<dbReference type="Proteomes" id="UP001501581">
    <property type="component" value="Unassembled WGS sequence"/>
</dbReference>